<dbReference type="SMART" id="SM00407">
    <property type="entry name" value="IGc1"/>
    <property type="match status" value="1"/>
</dbReference>
<keyword evidence="1" id="KW-0325">Glycoprotein</keyword>
<dbReference type="STRING" id="409849.ENSPMGP00000001332"/>
<dbReference type="Pfam" id="PF00129">
    <property type="entry name" value="MHC_I"/>
    <property type="match status" value="1"/>
</dbReference>
<dbReference type="InterPro" id="IPR036179">
    <property type="entry name" value="Ig-like_dom_sf"/>
</dbReference>
<dbReference type="PANTHER" id="PTHR16675">
    <property type="entry name" value="MHC CLASS I-RELATED"/>
    <property type="match status" value="1"/>
</dbReference>
<evidence type="ECO:0000259" key="5">
    <source>
        <dbReference type="PROSITE" id="PS50835"/>
    </source>
</evidence>
<dbReference type="SUPFAM" id="SSF54452">
    <property type="entry name" value="MHC antigen-recognition domain"/>
    <property type="match status" value="1"/>
</dbReference>
<evidence type="ECO:0000313" key="6">
    <source>
        <dbReference type="Ensembl" id="ENSPMGP00000001332.1"/>
    </source>
</evidence>
<evidence type="ECO:0000256" key="3">
    <source>
        <dbReference type="RuleBase" id="RU004439"/>
    </source>
</evidence>
<comment type="similarity">
    <text evidence="3">Belongs to the MHC class I family.</text>
</comment>
<feature type="transmembrane region" description="Helical" evidence="4">
    <location>
        <begin position="358"/>
        <end position="374"/>
    </location>
</feature>
<dbReference type="Proteomes" id="UP000261520">
    <property type="component" value="Unplaced"/>
</dbReference>
<keyword evidence="4" id="KW-0472">Membrane</keyword>
<keyword evidence="4" id="KW-0812">Transmembrane</keyword>
<evidence type="ECO:0000256" key="2">
    <source>
        <dbReference type="ARBA" id="ARBA00023319"/>
    </source>
</evidence>
<evidence type="ECO:0000256" key="1">
    <source>
        <dbReference type="ARBA" id="ARBA00023180"/>
    </source>
</evidence>
<dbReference type="InterPro" id="IPR050208">
    <property type="entry name" value="MHC_class-I_related"/>
</dbReference>
<feature type="domain" description="Ig-like" evidence="5">
    <location>
        <begin position="256"/>
        <end position="336"/>
    </location>
</feature>
<dbReference type="InterPro" id="IPR001039">
    <property type="entry name" value="MHC_I_a_a1/a2"/>
</dbReference>
<dbReference type="InterPro" id="IPR003597">
    <property type="entry name" value="Ig_C1-set"/>
</dbReference>
<dbReference type="InterPro" id="IPR003006">
    <property type="entry name" value="Ig/MHC_CS"/>
</dbReference>
<dbReference type="PANTHER" id="PTHR16675:SF193">
    <property type="entry name" value="LOC571647 PROTEIN-RELATED"/>
    <property type="match status" value="1"/>
</dbReference>
<dbReference type="Gene3D" id="3.30.500.10">
    <property type="entry name" value="MHC class I-like antigen recognition-like"/>
    <property type="match status" value="1"/>
</dbReference>
<keyword evidence="7" id="KW-1185">Reference proteome</keyword>
<dbReference type="SUPFAM" id="SSF48726">
    <property type="entry name" value="Immunoglobulin"/>
    <property type="match status" value="1"/>
</dbReference>
<dbReference type="InterPro" id="IPR011162">
    <property type="entry name" value="MHC_I/II-like_Ag-recog"/>
</dbReference>
<reference evidence="6" key="1">
    <citation type="submission" date="2025-08" db="UniProtKB">
        <authorList>
            <consortium name="Ensembl"/>
        </authorList>
    </citation>
    <scope>IDENTIFICATION</scope>
</reference>
<keyword evidence="4" id="KW-1133">Transmembrane helix</keyword>
<dbReference type="PROSITE" id="PS00290">
    <property type="entry name" value="IG_MHC"/>
    <property type="match status" value="1"/>
</dbReference>
<dbReference type="PRINTS" id="PR01638">
    <property type="entry name" value="MHCCLASSI"/>
</dbReference>
<dbReference type="Ensembl" id="ENSPMGT00000001415.1">
    <property type="protein sequence ID" value="ENSPMGP00000001332.1"/>
    <property type="gene ID" value="ENSPMGG00000000068.1"/>
</dbReference>
<sequence length="395" mass="46050">MKITGISHLFKWENLHNWWLTKYFFVPLYISSALRSLPGSSLPPPVLLCSSTPLLLLFFKRHALTYIYTALSRKVPNPGIHEFTAMGLLDTKMIDYFDSEQQQKVPKQEWMRERLGQDYWEKGTQSRKSKQQWFKVNLDILKERMNQTDNDVHVLQWMHGCEADLLSNGKLQFQRGIDQYSYNGDNFLYFDDAHSVWVAAATAAEPTKRKWDEVHVLKEYTKGYLEKECLDWLGKFMDYGKQQLKHANVHIFATPGRQKTTLRLNCMATGFYPPDIILRLLRDGMILGEDDGIMTTGIRPNEDDTYQLRDSIEILSTDQGQYTCHVIHAATNVDIKKYWGKRRTTYINDMTYINGHRVIGLLVVVALCITVILVKRRQSSESNPYLILIYFTVFH</sequence>
<evidence type="ECO:0000313" key="7">
    <source>
        <dbReference type="Proteomes" id="UP000261520"/>
    </source>
</evidence>
<dbReference type="AlphaFoldDB" id="A0A3B3Z9R0"/>
<dbReference type="FunFam" id="3.30.500.10:FF:000005">
    <property type="entry name" value="MHC class I antigen ZKA transcript variant 1"/>
    <property type="match status" value="1"/>
</dbReference>
<evidence type="ECO:0000256" key="4">
    <source>
        <dbReference type="SAM" id="Phobius"/>
    </source>
</evidence>
<proteinExistence type="inferred from homology"/>
<dbReference type="GO" id="GO:0005615">
    <property type="term" value="C:extracellular space"/>
    <property type="evidence" value="ECO:0007669"/>
    <property type="project" value="TreeGrafter"/>
</dbReference>
<dbReference type="Gene3D" id="2.60.40.10">
    <property type="entry name" value="Immunoglobulins"/>
    <property type="match status" value="1"/>
</dbReference>
<keyword evidence="2" id="KW-0393">Immunoglobulin domain</keyword>
<dbReference type="InterPro" id="IPR013783">
    <property type="entry name" value="Ig-like_fold"/>
</dbReference>
<organism evidence="6 7">
    <name type="scientific">Periophthalmus magnuspinnatus</name>
    <dbReference type="NCBI Taxonomy" id="409849"/>
    <lineage>
        <taxon>Eukaryota</taxon>
        <taxon>Metazoa</taxon>
        <taxon>Chordata</taxon>
        <taxon>Craniata</taxon>
        <taxon>Vertebrata</taxon>
        <taxon>Euteleostomi</taxon>
        <taxon>Actinopterygii</taxon>
        <taxon>Neopterygii</taxon>
        <taxon>Teleostei</taxon>
        <taxon>Neoteleostei</taxon>
        <taxon>Acanthomorphata</taxon>
        <taxon>Gobiaria</taxon>
        <taxon>Gobiiformes</taxon>
        <taxon>Gobioidei</taxon>
        <taxon>Gobiidae</taxon>
        <taxon>Oxudercinae</taxon>
        <taxon>Periophthalmus</taxon>
    </lineage>
</organism>
<accession>A0A3B3Z9R0</accession>
<dbReference type="InterPro" id="IPR011161">
    <property type="entry name" value="MHC_I-like_Ag-recog"/>
</dbReference>
<dbReference type="GO" id="GO:0009897">
    <property type="term" value="C:external side of plasma membrane"/>
    <property type="evidence" value="ECO:0007669"/>
    <property type="project" value="TreeGrafter"/>
</dbReference>
<dbReference type="GO" id="GO:0006955">
    <property type="term" value="P:immune response"/>
    <property type="evidence" value="ECO:0007669"/>
    <property type="project" value="TreeGrafter"/>
</dbReference>
<dbReference type="InterPro" id="IPR037055">
    <property type="entry name" value="MHC_I-like_Ag-recog_sf"/>
</dbReference>
<protein>
    <recommendedName>
        <fullName evidence="5">Ig-like domain-containing protein</fullName>
    </recommendedName>
</protein>
<name>A0A3B3Z9R0_9GOBI</name>
<reference evidence="6" key="2">
    <citation type="submission" date="2025-09" db="UniProtKB">
        <authorList>
            <consortium name="Ensembl"/>
        </authorList>
    </citation>
    <scope>IDENTIFICATION</scope>
</reference>
<dbReference type="Pfam" id="PF07654">
    <property type="entry name" value="C1-set"/>
    <property type="match status" value="1"/>
</dbReference>
<dbReference type="InterPro" id="IPR007110">
    <property type="entry name" value="Ig-like_dom"/>
</dbReference>
<dbReference type="PROSITE" id="PS50835">
    <property type="entry name" value="IG_LIKE"/>
    <property type="match status" value="1"/>
</dbReference>